<keyword evidence="4 8" id="KW-0378">Hydrolase</keyword>
<dbReference type="Gene3D" id="1.10.1370.30">
    <property type="match status" value="1"/>
</dbReference>
<dbReference type="Proteomes" id="UP000315750">
    <property type="component" value="Chromosome"/>
</dbReference>
<feature type="active site" description="Proton donor/acceptor" evidence="10">
    <location>
        <position position="269"/>
    </location>
</feature>
<dbReference type="PRINTS" id="PR00998">
    <property type="entry name" value="CRBOXYPTASET"/>
</dbReference>
<evidence type="ECO:0000256" key="7">
    <source>
        <dbReference type="ARBA" id="ARBA00061580"/>
    </source>
</evidence>
<dbReference type="GO" id="GO:0004181">
    <property type="term" value="F:metallocarboxypeptidase activity"/>
    <property type="evidence" value="ECO:0007669"/>
    <property type="project" value="UniProtKB-UniRule"/>
</dbReference>
<evidence type="ECO:0000313" key="12">
    <source>
        <dbReference type="Proteomes" id="UP000315750"/>
    </source>
</evidence>
<evidence type="ECO:0000256" key="10">
    <source>
        <dbReference type="PIRSR" id="PIRSR006615-2"/>
    </source>
</evidence>
<dbReference type="FunFam" id="1.10.1370.30:FF:000003">
    <property type="entry name" value="Thermostable carboxypeptidase 1"/>
    <property type="match status" value="1"/>
</dbReference>
<dbReference type="OrthoDB" id="9772308at2"/>
<proteinExistence type="inferred from homology"/>
<evidence type="ECO:0000313" key="11">
    <source>
        <dbReference type="EMBL" id="QDU58791.1"/>
    </source>
</evidence>
<dbReference type="EMBL" id="CP036278">
    <property type="protein sequence ID" value="QDU58791.1"/>
    <property type="molecule type" value="Genomic_DNA"/>
</dbReference>
<comment type="similarity">
    <text evidence="7 8">Belongs to the peptidase M32 family.</text>
</comment>
<gene>
    <name evidence="11" type="ORF">Pan181_50310</name>
</gene>
<keyword evidence="1 8" id="KW-0121">Carboxypeptidase</keyword>
<dbReference type="AlphaFoldDB" id="A0A518AVR9"/>
<dbReference type="Pfam" id="PF02074">
    <property type="entry name" value="Peptidase_M32"/>
    <property type="match status" value="1"/>
</dbReference>
<evidence type="ECO:0000256" key="8">
    <source>
        <dbReference type="PIRNR" id="PIRNR006615"/>
    </source>
</evidence>
<dbReference type="GO" id="GO:0008270">
    <property type="term" value="F:zinc ion binding"/>
    <property type="evidence" value="ECO:0007669"/>
    <property type="project" value="UniProtKB-ARBA"/>
</dbReference>
<evidence type="ECO:0000256" key="1">
    <source>
        <dbReference type="ARBA" id="ARBA00022645"/>
    </source>
</evidence>
<keyword evidence="5 8" id="KW-0482">Metalloprotease</keyword>
<evidence type="ECO:0000256" key="4">
    <source>
        <dbReference type="ARBA" id="ARBA00022801"/>
    </source>
</evidence>
<keyword evidence="9" id="KW-0862">Zinc</keyword>
<comment type="catalytic activity">
    <reaction evidence="6 8">
        <text>Release of a C-terminal amino acid with broad specificity, except for -Pro.</text>
        <dbReference type="EC" id="3.4.17.19"/>
    </reaction>
</comment>
<reference evidence="11 12" key="1">
    <citation type="submission" date="2019-02" db="EMBL/GenBank/DDBJ databases">
        <title>Deep-cultivation of Planctomycetes and their phenomic and genomic characterization uncovers novel biology.</title>
        <authorList>
            <person name="Wiegand S."/>
            <person name="Jogler M."/>
            <person name="Boedeker C."/>
            <person name="Pinto D."/>
            <person name="Vollmers J."/>
            <person name="Rivas-Marin E."/>
            <person name="Kohn T."/>
            <person name="Peeters S.H."/>
            <person name="Heuer A."/>
            <person name="Rast P."/>
            <person name="Oberbeckmann S."/>
            <person name="Bunk B."/>
            <person name="Jeske O."/>
            <person name="Meyerdierks A."/>
            <person name="Storesund J.E."/>
            <person name="Kallscheuer N."/>
            <person name="Luecker S."/>
            <person name="Lage O.M."/>
            <person name="Pohl T."/>
            <person name="Merkel B.J."/>
            <person name="Hornburger P."/>
            <person name="Mueller R.-W."/>
            <person name="Bruemmer F."/>
            <person name="Labrenz M."/>
            <person name="Spormann A.M."/>
            <person name="Op den Camp H."/>
            <person name="Overmann J."/>
            <person name="Amann R."/>
            <person name="Jetten M.S.M."/>
            <person name="Mascher T."/>
            <person name="Medema M.H."/>
            <person name="Devos D.P."/>
            <person name="Kaster A.-K."/>
            <person name="Ovreas L."/>
            <person name="Rohde M."/>
            <person name="Galperin M.Y."/>
            <person name="Jogler C."/>
        </authorList>
    </citation>
    <scope>NUCLEOTIDE SEQUENCE [LARGE SCALE GENOMIC DNA]</scope>
    <source>
        <strain evidence="11 12">Pan181</strain>
    </source>
</reference>
<dbReference type="InterPro" id="IPR001333">
    <property type="entry name" value="Peptidase_M32_Taq"/>
</dbReference>
<keyword evidence="12" id="KW-1185">Reference proteome</keyword>
<evidence type="ECO:0000256" key="5">
    <source>
        <dbReference type="ARBA" id="ARBA00023049"/>
    </source>
</evidence>
<feature type="binding site" evidence="9">
    <location>
        <position position="298"/>
    </location>
    <ligand>
        <name>Zn(2+)</name>
        <dbReference type="ChEBI" id="CHEBI:29105"/>
        <note>catalytic</note>
    </ligand>
</feature>
<evidence type="ECO:0000256" key="2">
    <source>
        <dbReference type="ARBA" id="ARBA00022670"/>
    </source>
</evidence>
<feature type="binding site" evidence="9">
    <location>
        <position position="268"/>
    </location>
    <ligand>
        <name>Zn(2+)</name>
        <dbReference type="ChEBI" id="CHEBI:29105"/>
        <note>catalytic</note>
    </ligand>
</feature>
<dbReference type="EC" id="3.4.17.19" evidence="8"/>
<keyword evidence="2 8" id="KW-0645">Protease</keyword>
<dbReference type="PANTHER" id="PTHR34217">
    <property type="entry name" value="METAL-DEPENDENT CARBOXYPEPTIDASE"/>
    <property type="match status" value="1"/>
</dbReference>
<dbReference type="SUPFAM" id="SSF55486">
    <property type="entry name" value="Metalloproteases ('zincins'), catalytic domain"/>
    <property type="match status" value="1"/>
</dbReference>
<dbReference type="PIRSF" id="PIRSF006615">
    <property type="entry name" value="Zn_crbxpep_Taq"/>
    <property type="match status" value="1"/>
</dbReference>
<evidence type="ECO:0000256" key="3">
    <source>
        <dbReference type="ARBA" id="ARBA00022723"/>
    </source>
</evidence>
<organism evidence="11 12">
    <name type="scientific">Aeoliella mucimassa</name>
    <dbReference type="NCBI Taxonomy" id="2527972"/>
    <lineage>
        <taxon>Bacteria</taxon>
        <taxon>Pseudomonadati</taxon>
        <taxon>Planctomycetota</taxon>
        <taxon>Planctomycetia</taxon>
        <taxon>Pirellulales</taxon>
        <taxon>Lacipirellulaceae</taxon>
        <taxon>Aeoliella</taxon>
    </lineage>
</organism>
<dbReference type="PANTHER" id="PTHR34217:SF1">
    <property type="entry name" value="CARBOXYPEPTIDASE 1"/>
    <property type="match status" value="1"/>
</dbReference>
<feature type="binding site" evidence="9">
    <location>
        <position position="272"/>
    </location>
    <ligand>
        <name>Zn(2+)</name>
        <dbReference type="ChEBI" id="CHEBI:29105"/>
        <note>catalytic</note>
    </ligand>
</feature>
<name>A0A518AVR9_9BACT</name>
<comment type="cofactor">
    <cofactor evidence="9">
        <name>Zn(2+)</name>
        <dbReference type="ChEBI" id="CHEBI:29105"/>
    </cofactor>
    <text evidence="9">Binds 1 zinc ion per subunit.</text>
</comment>
<dbReference type="RefSeq" id="WP_145251257.1">
    <property type="nucleotide sequence ID" value="NZ_CP036278.1"/>
</dbReference>
<dbReference type="KEGG" id="amuc:Pan181_50310"/>
<evidence type="ECO:0000256" key="6">
    <source>
        <dbReference type="ARBA" id="ARBA00052755"/>
    </source>
</evidence>
<accession>A0A518AVR9</accession>
<protein>
    <recommendedName>
        <fullName evidence="8">Metal-dependent carboxypeptidase</fullName>
        <ecNumber evidence="8">3.4.17.19</ecNumber>
    </recommendedName>
</protein>
<dbReference type="PROSITE" id="PS52034">
    <property type="entry name" value="PEPTIDASE_M32"/>
    <property type="match status" value="1"/>
</dbReference>
<evidence type="ECO:0000256" key="9">
    <source>
        <dbReference type="PIRSR" id="PIRSR006615-1"/>
    </source>
</evidence>
<comment type="function">
    <text evidence="8">Broad specificity carboxypetidase that releases amino acids sequentially from the C-terminus, including neutral, aromatic, polar and basic residues.</text>
</comment>
<dbReference type="GO" id="GO:0006508">
    <property type="term" value="P:proteolysis"/>
    <property type="evidence" value="ECO:0007669"/>
    <property type="project" value="UniProtKB-UniRule"/>
</dbReference>
<dbReference type="CDD" id="cd06460">
    <property type="entry name" value="M32_Taq"/>
    <property type="match status" value="1"/>
</dbReference>
<sequence>MADPQQTYAQLCDHARKTELLTSVTNVLGWDEQTYMPPAAGEYRADQLAMLASTIHQQATDPQVGDWLAELESSPLATDTESDTSVVIREMRRSYDRKTKLPADLVEALTRATSIGQQVWVEARKANDYAQFAPKLETIFKLKREEADAVGYTECRYDALLDDYEPHTTASQVEPVLRSLGKALVPLVAAIGESKHQPDMSIMDRDFPVDVQAKYGSDVAKRIGFCFQGGRIDPTAHPFCTTLGPADVRLTTRYNPRDLRAGLFSIMHEAGHGLYEQGLPSEKYGLPTGEAISLGIHESQSRMWEILVGLSHSFWQHNYADAQAAFPAALGDVALDDFHFAINESKPSLIRVEADEATYNLHILIRFELELALVADELSIADLPAAWNAKYEQYLGITPPSDALGVMQDVHWSHGLIGYFPTYSLGNLYSAQFFAKAKEDLGDLDAQFAQGDYKPLLDWLRTNIHQHGKRYTAADLVERVTGKPLSSEALLSHLSDKFGKLYRL</sequence>
<keyword evidence="3 8" id="KW-0479">Metal-binding</keyword>